<dbReference type="InterPro" id="IPR039859">
    <property type="entry name" value="PFA4/ZDH16/20/ERF2-like"/>
</dbReference>
<dbReference type="STRING" id="1081102.A0A167SS44"/>
<keyword evidence="5 10" id="KW-0472">Membrane</keyword>
<feature type="transmembrane region" description="Helical" evidence="10">
    <location>
        <begin position="94"/>
        <end position="112"/>
    </location>
</feature>
<evidence type="ECO:0000256" key="7">
    <source>
        <dbReference type="ARBA" id="ARBA00023288"/>
    </source>
</evidence>
<dbReference type="OrthoDB" id="9909019at2759"/>
<comment type="domain">
    <text evidence="10">The DHHC domain is required for palmitoyltransferase activity.</text>
</comment>
<evidence type="ECO:0000256" key="3">
    <source>
        <dbReference type="ARBA" id="ARBA00022692"/>
    </source>
</evidence>
<protein>
    <recommendedName>
        <fullName evidence="10">Palmitoyltransferase</fullName>
        <ecNumber evidence="10">2.3.1.225</ecNumber>
    </recommendedName>
</protein>
<dbReference type="PANTHER" id="PTHR22883">
    <property type="entry name" value="ZINC FINGER DHHC DOMAIN CONTAINING PROTEIN"/>
    <property type="match status" value="1"/>
</dbReference>
<dbReference type="EC" id="2.3.1.225" evidence="10"/>
<evidence type="ECO:0000256" key="4">
    <source>
        <dbReference type="ARBA" id="ARBA00022989"/>
    </source>
</evidence>
<dbReference type="PANTHER" id="PTHR22883:SF288">
    <property type="entry name" value="PALMITOYLTRANSFERASE SWF1"/>
    <property type="match status" value="1"/>
</dbReference>
<dbReference type="InterPro" id="IPR001594">
    <property type="entry name" value="Palmitoyltrfase_DHHC"/>
</dbReference>
<dbReference type="PROSITE" id="PS50216">
    <property type="entry name" value="DHHC"/>
    <property type="match status" value="1"/>
</dbReference>
<keyword evidence="7" id="KW-0449">Lipoprotein</keyword>
<keyword evidence="4 10" id="KW-1133">Transmembrane helix</keyword>
<accession>A0A167SS44</accession>
<evidence type="ECO:0000256" key="10">
    <source>
        <dbReference type="RuleBase" id="RU079119"/>
    </source>
</evidence>
<gene>
    <name evidence="12" type="ORF">SPI_06079</name>
</gene>
<keyword evidence="3 10" id="KW-0812">Transmembrane</keyword>
<comment type="similarity">
    <text evidence="10">Belongs to the DHHC palmitoyltransferase family.</text>
</comment>
<reference evidence="12 13" key="1">
    <citation type="journal article" date="2016" name="Genome Biol. Evol.">
        <title>Divergent and convergent evolution of fungal pathogenicity.</title>
        <authorList>
            <person name="Shang Y."/>
            <person name="Xiao G."/>
            <person name="Zheng P."/>
            <person name="Cen K."/>
            <person name="Zhan S."/>
            <person name="Wang C."/>
        </authorList>
    </citation>
    <scope>NUCLEOTIDE SEQUENCE [LARGE SCALE GENOMIC DNA]</scope>
    <source>
        <strain evidence="12 13">RCEF 264</strain>
    </source>
</reference>
<dbReference type="AlphaFoldDB" id="A0A167SS44"/>
<organism evidence="12 13">
    <name type="scientific">Niveomyces insectorum RCEF 264</name>
    <dbReference type="NCBI Taxonomy" id="1081102"/>
    <lineage>
        <taxon>Eukaryota</taxon>
        <taxon>Fungi</taxon>
        <taxon>Dikarya</taxon>
        <taxon>Ascomycota</taxon>
        <taxon>Pezizomycotina</taxon>
        <taxon>Sordariomycetes</taxon>
        <taxon>Hypocreomycetidae</taxon>
        <taxon>Hypocreales</taxon>
        <taxon>Cordycipitaceae</taxon>
        <taxon>Niveomyces</taxon>
    </lineage>
</organism>
<evidence type="ECO:0000313" key="13">
    <source>
        <dbReference type="Proteomes" id="UP000076874"/>
    </source>
</evidence>
<comment type="subcellular location">
    <subcellularLocation>
        <location evidence="1">Membrane</location>
        <topology evidence="1">Multi-pass membrane protein</topology>
    </subcellularLocation>
</comment>
<evidence type="ECO:0000256" key="1">
    <source>
        <dbReference type="ARBA" id="ARBA00004141"/>
    </source>
</evidence>
<keyword evidence="6" id="KW-0564">Palmitate</keyword>
<dbReference type="EMBL" id="AZHD01000010">
    <property type="protein sequence ID" value="OAA59881.1"/>
    <property type="molecule type" value="Genomic_DNA"/>
</dbReference>
<dbReference type="GO" id="GO:0005783">
    <property type="term" value="C:endoplasmic reticulum"/>
    <property type="evidence" value="ECO:0007669"/>
    <property type="project" value="TreeGrafter"/>
</dbReference>
<dbReference type="Pfam" id="PF01529">
    <property type="entry name" value="DHHC"/>
    <property type="match status" value="1"/>
</dbReference>
<dbReference type="Proteomes" id="UP000076874">
    <property type="component" value="Unassembled WGS sequence"/>
</dbReference>
<comment type="caution">
    <text evidence="12">The sequence shown here is derived from an EMBL/GenBank/DDBJ whole genome shotgun (WGS) entry which is preliminary data.</text>
</comment>
<evidence type="ECO:0000256" key="2">
    <source>
        <dbReference type="ARBA" id="ARBA00022679"/>
    </source>
</evidence>
<feature type="transmembrane region" description="Helical" evidence="10">
    <location>
        <begin position="64"/>
        <end position="87"/>
    </location>
</feature>
<evidence type="ECO:0000256" key="5">
    <source>
        <dbReference type="ARBA" id="ARBA00023136"/>
    </source>
</evidence>
<dbReference type="GO" id="GO:0019706">
    <property type="term" value="F:protein-cysteine S-palmitoyltransferase activity"/>
    <property type="evidence" value="ECO:0007669"/>
    <property type="project" value="UniProtKB-EC"/>
</dbReference>
<feature type="transmembrane region" description="Helical" evidence="10">
    <location>
        <begin position="184"/>
        <end position="208"/>
    </location>
</feature>
<comment type="catalytic activity">
    <reaction evidence="9 10">
        <text>L-cysteinyl-[protein] + hexadecanoyl-CoA = S-hexadecanoyl-L-cysteinyl-[protein] + CoA</text>
        <dbReference type="Rhea" id="RHEA:36683"/>
        <dbReference type="Rhea" id="RHEA-COMP:10131"/>
        <dbReference type="Rhea" id="RHEA-COMP:11032"/>
        <dbReference type="ChEBI" id="CHEBI:29950"/>
        <dbReference type="ChEBI" id="CHEBI:57287"/>
        <dbReference type="ChEBI" id="CHEBI:57379"/>
        <dbReference type="ChEBI" id="CHEBI:74151"/>
        <dbReference type="EC" id="2.3.1.225"/>
    </reaction>
</comment>
<evidence type="ECO:0000256" key="9">
    <source>
        <dbReference type="ARBA" id="ARBA00048048"/>
    </source>
</evidence>
<evidence type="ECO:0000313" key="12">
    <source>
        <dbReference type="EMBL" id="OAA59881.1"/>
    </source>
</evidence>
<feature type="transmembrane region" description="Helical" evidence="10">
    <location>
        <begin position="260"/>
        <end position="280"/>
    </location>
</feature>
<keyword evidence="8 10" id="KW-0012">Acyltransferase</keyword>
<evidence type="ECO:0000256" key="6">
    <source>
        <dbReference type="ARBA" id="ARBA00023139"/>
    </source>
</evidence>
<dbReference type="GO" id="GO:0006612">
    <property type="term" value="P:protein targeting to membrane"/>
    <property type="evidence" value="ECO:0007669"/>
    <property type="project" value="TreeGrafter"/>
</dbReference>
<evidence type="ECO:0000259" key="11">
    <source>
        <dbReference type="Pfam" id="PF01529"/>
    </source>
</evidence>
<keyword evidence="2 10" id="KW-0808">Transferase</keyword>
<sequence>MTFVIFFGRLPVFRHTPIAWIHRLFLVHLPRGVLALDQRLTAGKFTTLLRRFGHFMMNDRHPTILIFFIALLAVSEYYALPAAWPLLATSQKATVAVLVVLPYLFLYLAAAADPGTVSLATLPQQLLQYPYDYALFHPGARCRTCNLLKPPRSKHCPVCKRCIARLDHHCVFINNCVGAGNTHWFLLLLFSTAVLVTYGGVVGARLVAQRITTERYPGWSLLPWRSSLSLSPSSPSSSLTREWLIPLAWGLRRCLHLGTVSLLALLLSPLVWGLLVYNLWNVWTGQTTNESLKWADWQCDVAEGLAYRRPFGSNFDAKHASHGAYHRRSSTDTGAWTRWPVEAAHVLVRSEDGLPPPPDDPTLPGVGAWEQVQSLRDVDNLYDLGFWRNLTDIFVPSYSFRAAGLPSVEARGRPRARTRRK</sequence>
<proteinExistence type="inferred from homology"/>
<feature type="domain" description="Palmitoyltransferase DHHC" evidence="11">
    <location>
        <begin position="141"/>
        <end position="294"/>
    </location>
</feature>
<keyword evidence="13" id="KW-1185">Reference proteome</keyword>
<dbReference type="GO" id="GO:0016020">
    <property type="term" value="C:membrane"/>
    <property type="evidence" value="ECO:0007669"/>
    <property type="project" value="UniProtKB-SubCell"/>
</dbReference>
<name>A0A167SS44_9HYPO</name>
<dbReference type="GO" id="GO:0005794">
    <property type="term" value="C:Golgi apparatus"/>
    <property type="evidence" value="ECO:0007669"/>
    <property type="project" value="TreeGrafter"/>
</dbReference>
<evidence type="ECO:0000256" key="8">
    <source>
        <dbReference type="ARBA" id="ARBA00023315"/>
    </source>
</evidence>